<keyword evidence="4" id="KW-1185">Reference proteome</keyword>
<dbReference type="Proteomes" id="UP000271087">
    <property type="component" value="Unassembled WGS sequence"/>
</dbReference>
<dbReference type="Gene3D" id="2.40.50.40">
    <property type="match status" value="1"/>
</dbReference>
<dbReference type="SUPFAM" id="SSF54160">
    <property type="entry name" value="Chromo domain-like"/>
    <property type="match status" value="1"/>
</dbReference>
<feature type="compositionally biased region" description="Polar residues" evidence="1">
    <location>
        <begin position="110"/>
        <end position="119"/>
    </location>
</feature>
<reference evidence="5" key="1">
    <citation type="submission" date="2016-06" db="UniProtKB">
        <authorList>
            <consortium name="WormBaseParasite"/>
        </authorList>
    </citation>
    <scope>IDENTIFICATION</scope>
</reference>
<organism evidence="5">
    <name type="scientific">Onchocerca ochengi</name>
    <name type="common">Filarial nematode worm</name>
    <dbReference type="NCBI Taxonomy" id="42157"/>
    <lineage>
        <taxon>Eukaryota</taxon>
        <taxon>Metazoa</taxon>
        <taxon>Ecdysozoa</taxon>
        <taxon>Nematoda</taxon>
        <taxon>Chromadorea</taxon>
        <taxon>Rhabditida</taxon>
        <taxon>Spirurina</taxon>
        <taxon>Spiruromorpha</taxon>
        <taxon>Filarioidea</taxon>
        <taxon>Onchocercidae</taxon>
        <taxon>Onchocerca</taxon>
    </lineage>
</organism>
<gene>
    <name evidence="3" type="ORF">NOO_LOCUS1715</name>
</gene>
<feature type="domain" description="Chromo" evidence="2">
    <location>
        <begin position="15"/>
        <end position="75"/>
    </location>
</feature>
<proteinExistence type="predicted"/>
<dbReference type="OrthoDB" id="5835347at2759"/>
<protein>
    <submittedName>
        <fullName evidence="5">Chromo domain-containing protein</fullName>
    </submittedName>
</protein>
<dbReference type="WBParaSite" id="nOo.2.0.1.t01715-RA">
    <property type="protein sequence ID" value="nOo.2.0.1.t01715-RA"/>
    <property type="gene ID" value="nOo.2.0.1.g01715"/>
</dbReference>
<sequence>MHGDYFDSNFDEDSFNTETMFEERYNKRKKMKEYLLKWKGYSSMNNVSKLEADLQYDALVSDYNVRKKKKKWKNLKSKSDASNSDHSGGCAYMVPCRGDLNGSPDAASPTEPSHLQTSSKEAKYSASVKEEMGGNNLDASNEADDEQDSHRLRMLKSLLGQSRMEKSWIPETIVSNLVVTTNEENGTSSKSMP</sequence>
<dbReference type="InterPro" id="IPR016197">
    <property type="entry name" value="Chromo-like_dom_sf"/>
</dbReference>
<evidence type="ECO:0000259" key="2">
    <source>
        <dbReference type="PROSITE" id="PS50013"/>
    </source>
</evidence>
<accession>A0A182E182</accession>
<evidence type="ECO:0000313" key="4">
    <source>
        <dbReference type="Proteomes" id="UP000271087"/>
    </source>
</evidence>
<evidence type="ECO:0000256" key="1">
    <source>
        <dbReference type="SAM" id="MobiDB-lite"/>
    </source>
</evidence>
<dbReference type="EMBL" id="UYRW01000232">
    <property type="protein sequence ID" value="VDK64759.1"/>
    <property type="molecule type" value="Genomic_DNA"/>
</dbReference>
<evidence type="ECO:0000313" key="5">
    <source>
        <dbReference type="WBParaSite" id="nOo.2.0.1.t01715-RA"/>
    </source>
</evidence>
<dbReference type="InterPro" id="IPR000953">
    <property type="entry name" value="Chromo/chromo_shadow_dom"/>
</dbReference>
<evidence type="ECO:0000313" key="3">
    <source>
        <dbReference type="EMBL" id="VDK64759.1"/>
    </source>
</evidence>
<dbReference type="PROSITE" id="PS50013">
    <property type="entry name" value="CHROMO_2"/>
    <property type="match status" value="1"/>
</dbReference>
<reference evidence="3 4" key="2">
    <citation type="submission" date="2018-08" db="EMBL/GenBank/DDBJ databases">
        <authorList>
            <person name="Laetsch R D."/>
            <person name="Stevens L."/>
            <person name="Kumar S."/>
            <person name="Blaxter L. M."/>
        </authorList>
    </citation>
    <scope>NUCLEOTIDE SEQUENCE [LARGE SCALE GENOMIC DNA]</scope>
</reference>
<feature type="compositionally biased region" description="Basic and acidic residues" evidence="1">
    <location>
        <begin position="120"/>
        <end position="132"/>
    </location>
</feature>
<feature type="region of interest" description="Disordered" evidence="1">
    <location>
        <begin position="98"/>
        <end position="149"/>
    </location>
</feature>
<dbReference type="AlphaFoldDB" id="A0A182E182"/>
<name>A0A182E182_ONCOC</name>